<keyword evidence="4 6" id="KW-1133">Transmembrane helix</keyword>
<keyword evidence="3 6" id="KW-0812">Transmembrane</keyword>
<feature type="transmembrane region" description="Helical" evidence="6">
    <location>
        <begin position="202"/>
        <end position="227"/>
    </location>
</feature>
<dbReference type="RefSeq" id="WP_132985926.1">
    <property type="nucleotide sequence ID" value="NZ_BMME01000001.1"/>
</dbReference>
<dbReference type="InterPro" id="IPR051791">
    <property type="entry name" value="Pra-immunoreactive"/>
</dbReference>
<evidence type="ECO:0000256" key="4">
    <source>
        <dbReference type="ARBA" id="ARBA00022989"/>
    </source>
</evidence>
<keyword evidence="9" id="KW-1185">Reference proteome</keyword>
<feature type="domain" description="RDD" evidence="7">
    <location>
        <begin position="4"/>
        <end position="184"/>
    </location>
</feature>
<reference evidence="9" key="1">
    <citation type="journal article" date="2019" name="Int. J. Syst. Evol. Microbiol.">
        <title>The Global Catalogue of Microorganisms (GCM) 10K type strain sequencing project: providing services to taxonomists for standard genome sequencing and annotation.</title>
        <authorList>
            <consortium name="The Broad Institute Genomics Platform"/>
            <consortium name="The Broad Institute Genome Sequencing Center for Infectious Disease"/>
            <person name="Wu L."/>
            <person name="Ma J."/>
        </authorList>
    </citation>
    <scope>NUCLEOTIDE SEQUENCE [LARGE SCALE GENOMIC DNA]</scope>
    <source>
        <strain evidence="9">CGMCC 1.8985</strain>
    </source>
</reference>
<dbReference type="Pfam" id="PF06271">
    <property type="entry name" value="RDD"/>
    <property type="match status" value="1"/>
</dbReference>
<dbReference type="PANTHER" id="PTHR36115:SF4">
    <property type="entry name" value="MEMBRANE PROTEIN"/>
    <property type="match status" value="1"/>
</dbReference>
<keyword evidence="5 6" id="KW-0472">Membrane</keyword>
<feature type="transmembrane region" description="Helical" evidence="6">
    <location>
        <begin position="104"/>
        <end position="123"/>
    </location>
</feature>
<organism evidence="8 9">
    <name type="scientific">Luteimonas terricola</name>
    <dbReference type="NCBI Taxonomy" id="645597"/>
    <lineage>
        <taxon>Bacteria</taxon>
        <taxon>Pseudomonadati</taxon>
        <taxon>Pseudomonadota</taxon>
        <taxon>Gammaproteobacteria</taxon>
        <taxon>Lysobacterales</taxon>
        <taxon>Lysobacteraceae</taxon>
        <taxon>Luteimonas</taxon>
    </lineage>
</organism>
<dbReference type="InterPro" id="IPR010432">
    <property type="entry name" value="RDD"/>
</dbReference>
<proteinExistence type="predicted"/>
<dbReference type="PANTHER" id="PTHR36115">
    <property type="entry name" value="PROLINE-RICH ANTIGEN HOMOLOG-RELATED"/>
    <property type="match status" value="1"/>
</dbReference>
<evidence type="ECO:0000256" key="3">
    <source>
        <dbReference type="ARBA" id="ARBA00022692"/>
    </source>
</evidence>
<evidence type="ECO:0000256" key="1">
    <source>
        <dbReference type="ARBA" id="ARBA00004651"/>
    </source>
</evidence>
<name>A0ABQ2E505_9GAMM</name>
<accession>A0ABQ2E505</accession>
<keyword evidence="2" id="KW-1003">Cell membrane</keyword>
<evidence type="ECO:0000313" key="8">
    <source>
        <dbReference type="EMBL" id="GGJ95985.1"/>
    </source>
</evidence>
<gene>
    <name evidence="8" type="ORF">GCM10011394_00990</name>
</gene>
<evidence type="ECO:0000256" key="6">
    <source>
        <dbReference type="SAM" id="Phobius"/>
    </source>
</evidence>
<sequence length="238" mass="24250">MRPAGFWRRSAAWSLDAAVVALPVLALCGKRLQAAAATLVEAWSALVDAVAQRMAAAIMATDAVAAPDPGVLLGLVRGSMRDPALLAAAADLQSALLTLAGPPLGAFVAVFFAWCVAFERSALRATPGKRALGLRVAAAGGGDPGAGAVLLRFVAGALSWLSLNVGHMLAAVPPDHAALHDRISRTRVVLAAGAAERMPRWAAAWLALQGVALLLATAWASAAMASAMQAALDRALRG</sequence>
<comment type="subcellular location">
    <subcellularLocation>
        <location evidence="1">Cell membrane</location>
        <topology evidence="1">Multi-pass membrane protein</topology>
    </subcellularLocation>
</comment>
<evidence type="ECO:0000256" key="2">
    <source>
        <dbReference type="ARBA" id="ARBA00022475"/>
    </source>
</evidence>
<dbReference type="EMBL" id="BMME01000001">
    <property type="protein sequence ID" value="GGJ95985.1"/>
    <property type="molecule type" value="Genomic_DNA"/>
</dbReference>
<comment type="caution">
    <text evidence="8">The sequence shown here is derived from an EMBL/GenBank/DDBJ whole genome shotgun (WGS) entry which is preliminary data.</text>
</comment>
<evidence type="ECO:0000256" key="5">
    <source>
        <dbReference type="ARBA" id="ARBA00023136"/>
    </source>
</evidence>
<evidence type="ECO:0000259" key="7">
    <source>
        <dbReference type="Pfam" id="PF06271"/>
    </source>
</evidence>
<dbReference type="Proteomes" id="UP000599009">
    <property type="component" value="Unassembled WGS sequence"/>
</dbReference>
<evidence type="ECO:0000313" key="9">
    <source>
        <dbReference type="Proteomes" id="UP000599009"/>
    </source>
</evidence>
<protein>
    <recommendedName>
        <fullName evidence="7">RDD domain-containing protein</fullName>
    </recommendedName>
</protein>